<dbReference type="PROSITE" id="PS51257">
    <property type="entry name" value="PROKAR_LIPOPROTEIN"/>
    <property type="match status" value="1"/>
</dbReference>
<evidence type="ECO:0000256" key="1">
    <source>
        <dbReference type="SAM" id="SignalP"/>
    </source>
</evidence>
<protein>
    <submittedName>
        <fullName evidence="2">Uncharacterized protein</fullName>
    </submittedName>
</protein>
<feature type="signal peptide" evidence="1">
    <location>
        <begin position="1"/>
        <end position="33"/>
    </location>
</feature>
<feature type="chain" id="PRO_5021872861" evidence="1">
    <location>
        <begin position="34"/>
        <end position="174"/>
    </location>
</feature>
<reference evidence="2 3" key="1">
    <citation type="submission" date="2019-07" db="EMBL/GenBank/DDBJ databases">
        <title>R&amp;d 2014.</title>
        <authorList>
            <person name="Klenk H.-P."/>
        </authorList>
    </citation>
    <scope>NUCLEOTIDE SEQUENCE [LARGE SCALE GENOMIC DNA]</scope>
    <source>
        <strain evidence="2 3">DSM 45764</strain>
    </source>
</reference>
<dbReference type="EMBL" id="VLKF01000001">
    <property type="protein sequence ID" value="TWH74533.1"/>
    <property type="molecule type" value="Genomic_DNA"/>
</dbReference>
<dbReference type="OrthoDB" id="5190645at2"/>
<accession>A0A562IUT8</accession>
<keyword evidence="3" id="KW-1185">Reference proteome</keyword>
<dbReference type="Proteomes" id="UP000321490">
    <property type="component" value="Unassembled WGS sequence"/>
</dbReference>
<dbReference type="RefSeq" id="WP_153358587.1">
    <property type="nucleotide sequence ID" value="NZ_JABGDC010000042.1"/>
</dbReference>
<evidence type="ECO:0000313" key="2">
    <source>
        <dbReference type="EMBL" id="TWH74533.1"/>
    </source>
</evidence>
<comment type="caution">
    <text evidence="2">The sequence shown here is derived from an EMBL/GenBank/DDBJ whole genome shotgun (WGS) entry which is preliminary data.</text>
</comment>
<organism evidence="2 3">
    <name type="scientific">Modestobacter roseus</name>
    <dbReference type="NCBI Taxonomy" id="1181884"/>
    <lineage>
        <taxon>Bacteria</taxon>
        <taxon>Bacillati</taxon>
        <taxon>Actinomycetota</taxon>
        <taxon>Actinomycetes</taxon>
        <taxon>Geodermatophilales</taxon>
        <taxon>Geodermatophilaceae</taxon>
        <taxon>Modestobacter</taxon>
    </lineage>
</organism>
<name>A0A562IUT8_9ACTN</name>
<proteinExistence type="predicted"/>
<sequence>MKHRAPTPVTTRRRIGVVLTASALMISCGVAVAAWTNSGTGAANARATTAGALVVTAGTPVGTLYPKPAGGYSSTTIGAVYTTVANPNPYPVRVLTATFGTVVITPLPGQTCAAGSVVPSTAGPMTLGAPVDLPANAPATAVTVPGAIEMVATAEDGCQGASFTVPVTLTGASS</sequence>
<dbReference type="AlphaFoldDB" id="A0A562IUT8"/>
<gene>
    <name evidence="2" type="ORF">JD78_03073</name>
</gene>
<evidence type="ECO:0000313" key="3">
    <source>
        <dbReference type="Proteomes" id="UP000321490"/>
    </source>
</evidence>
<keyword evidence="1" id="KW-0732">Signal</keyword>